<proteinExistence type="predicted"/>
<dbReference type="InterPro" id="IPR042098">
    <property type="entry name" value="TauD-like_sf"/>
</dbReference>
<evidence type="ECO:0000313" key="3">
    <source>
        <dbReference type="EMBL" id="CAJ63122.1"/>
    </source>
</evidence>
<evidence type="ECO:0000256" key="1">
    <source>
        <dbReference type="ARBA" id="ARBA00023002"/>
    </source>
</evidence>
<dbReference type="EMBL" id="CT573213">
    <property type="protein sequence ID" value="CAJ63122.1"/>
    <property type="molecule type" value="Genomic_DNA"/>
</dbReference>
<organism evidence="3 4">
    <name type="scientific">Frankia alni (strain DSM 45986 / CECT 9034 / ACN14a)</name>
    <dbReference type="NCBI Taxonomy" id="326424"/>
    <lineage>
        <taxon>Bacteria</taxon>
        <taxon>Bacillati</taxon>
        <taxon>Actinomycetota</taxon>
        <taxon>Actinomycetes</taxon>
        <taxon>Frankiales</taxon>
        <taxon>Frankiaceae</taxon>
        <taxon>Frankia</taxon>
    </lineage>
</organism>
<dbReference type="HOGENOM" id="CLU_1793631_0_0_11"/>
<evidence type="ECO:0000313" key="4">
    <source>
        <dbReference type="Proteomes" id="UP000000657"/>
    </source>
</evidence>
<keyword evidence="4" id="KW-1185">Reference proteome</keyword>
<protein>
    <submittedName>
        <fullName evidence="3">Uncharacterized protein</fullName>
    </submittedName>
</protein>
<accession>Q0RHA9</accession>
<feature type="compositionally biased region" description="Basic and acidic residues" evidence="2">
    <location>
        <begin position="107"/>
        <end position="124"/>
    </location>
</feature>
<dbReference type="Proteomes" id="UP000000657">
    <property type="component" value="Chromosome"/>
</dbReference>
<gene>
    <name evidence="3" type="ordered locus">FRAAL4480</name>
</gene>
<sequence>MRVRPLGPVLGAEIDGLDLAAPVLLFHSQSIDAVPQLALGRSLGSILDLAASSDPDHPGVRLANTLRQPVRRGDDCPLLARPVVRTHPDRVHVGAGFHRGAGAAHGGRRDRPVGPDTGPDHPGRDYSYQLSDAQIRSILNPAAT</sequence>
<feature type="region of interest" description="Disordered" evidence="2">
    <location>
        <begin position="90"/>
        <end position="127"/>
    </location>
</feature>
<reference evidence="3 4" key="1">
    <citation type="journal article" date="2007" name="Genome Res.">
        <title>Genome characteristics of facultatively symbiotic Frankia sp. strains reflect host range and host plant biogeography.</title>
        <authorList>
            <person name="Normand P."/>
            <person name="Lapierre P."/>
            <person name="Tisa L.S."/>
            <person name="Gogarten J.P."/>
            <person name="Alloisio N."/>
            <person name="Bagnarol E."/>
            <person name="Bassi C.A."/>
            <person name="Berry A.M."/>
            <person name="Bickhart D.M."/>
            <person name="Choisne N."/>
            <person name="Couloux A."/>
            <person name="Cournoyer B."/>
            <person name="Cruveiller S."/>
            <person name="Daubin V."/>
            <person name="Demange N."/>
            <person name="Francino M.P."/>
            <person name="Goltsman E."/>
            <person name="Huang Y."/>
            <person name="Kopp O.R."/>
            <person name="Labarre L."/>
            <person name="Lapidus A."/>
            <person name="Lavire C."/>
            <person name="Marechal J."/>
            <person name="Martinez M."/>
            <person name="Mastronunzio J.E."/>
            <person name="Mullin B.C."/>
            <person name="Niemann J."/>
            <person name="Pujic P."/>
            <person name="Rawnsley T."/>
            <person name="Rouy Z."/>
            <person name="Schenowitz C."/>
            <person name="Sellstedt A."/>
            <person name="Tavares F."/>
            <person name="Tomkins J.P."/>
            <person name="Vallenet D."/>
            <person name="Valverde C."/>
            <person name="Wall L.G."/>
            <person name="Wang Y."/>
            <person name="Medigue C."/>
            <person name="Benson D.R."/>
        </authorList>
    </citation>
    <scope>NUCLEOTIDE SEQUENCE [LARGE SCALE GENOMIC DNA]</scope>
    <source>
        <strain evidence="4">DSM 45986 / CECT 9034 / ACN14a</strain>
    </source>
</reference>
<evidence type="ECO:0000256" key="2">
    <source>
        <dbReference type="SAM" id="MobiDB-lite"/>
    </source>
</evidence>
<dbReference type="AlphaFoldDB" id="Q0RHA9"/>
<dbReference type="Gene3D" id="3.60.130.10">
    <property type="entry name" value="Clavaminate synthase-like"/>
    <property type="match status" value="1"/>
</dbReference>
<keyword evidence="1" id="KW-0560">Oxidoreductase</keyword>
<dbReference type="KEGG" id="fal:FRAAL4480"/>
<dbReference type="GO" id="GO:0016491">
    <property type="term" value="F:oxidoreductase activity"/>
    <property type="evidence" value="ECO:0007669"/>
    <property type="project" value="UniProtKB-KW"/>
</dbReference>
<dbReference type="SUPFAM" id="SSF51197">
    <property type="entry name" value="Clavaminate synthase-like"/>
    <property type="match status" value="1"/>
</dbReference>
<name>Q0RHA9_FRAAA</name>